<keyword evidence="2" id="KW-0812">Transmembrane</keyword>
<name>A0A4Y7SW10_COPMI</name>
<reference evidence="3 4" key="1">
    <citation type="journal article" date="2019" name="Nat. Ecol. Evol.">
        <title>Megaphylogeny resolves global patterns of mushroom evolution.</title>
        <authorList>
            <person name="Varga T."/>
            <person name="Krizsan K."/>
            <person name="Foldi C."/>
            <person name="Dima B."/>
            <person name="Sanchez-Garcia M."/>
            <person name="Sanchez-Ramirez S."/>
            <person name="Szollosi G.J."/>
            <person name="Szarkandi J.G."/>
            <person name="Papp V."/>
            <person name="Albert L."/>
            <person name="Andreopoulos W."/>
            <person name="Angelini C."/>
            <person name="Antonin V."/>
            <person name="Barry K.W."/>
            <person name="Bougher N.L."/>
            <person name="Buchanan P."/>
            <person name="Buyck B."/>
            <person name="Bense V."/>
            <person name="Catcheside P."/>
            <person name="Chovatia M."/>
            <person name="Cooper J."/>
            <person name="Damon W."/>
            <person name="Desjardin D."/>
            <person name="Finy P."/>
            <person name="Geml J."/>
            <person name="Haridas S."/>
            <person name="Hughes K."/>
            <person name="Justo A."/>
            <person name="Karasinski D."/>
            <person name="Kautmanova I."/>
            <person name="Kiss B."/>
            <person name="Kocsube S."/>
            <person name="Kotiranta H."/>
            <person name="LaButti K.M."/>
            <person name="Lechner B.E."/>
            <person name="Liimatainen K."/>
            <person name="Lipzen A."/>
            <person name="Lukacs Z."/>
            <person name="Mihaltcheva S."/>
            <person name="Morgado L.N."/>
            <person name="Niskanen T."/>
            <person name="Noordeloos M.E."/>
            <person name="Ohm R.A."/>
            <person name="Ortiz-Santana B."/>
            <person name="Ovrebo C."/>
            <person name="Racz N."/>
            <person name="Riley R."/>
            <person name="Savchenko A."/>
            <person name="Shiryaev A."/>
            <person name="Soop K."/>
            <person name="Spirin V."/>
            <person name="Szebenyi C."/>
            <person name="Tomsovsky M."/>
            <person name="Tulloss R.E."/>
            <person name="Uehling J."/>
            <person name="Grigoriev I.V."/>
            <person name="Vagvolgyi C."/>
            <person name="Papp T."/>
            <person name="Martin F.M."/>
            <person name="Miettinen O."/>
            <person name="Hibbett D.S."/>
            <person name="Nagy L.G."/>
        </authorList>
    </citation>
    <scope>NUCLEOTIDE SEQUENCE [LARGE SCALE GENOMIC DNA]</scope>
    <source>
        <strain evidence="3 4">FP101781</strain>
    </source>
</reference>
<organism evidence="3 4">
    <name type="scientific">Coprinellus micaceus</name>
    <name type="common">Glistening ink-cap mushroom</name>
    <name type="synonym">Coprinus micaceus</name>
    <dbReference type="NCBI Taxonomy" id="71717"/>
    <lineage>
        <taxon>Eukaryota</taxon>
        <taxon>Fungi</taxon>
        <taxon>Dikarya</taxon>
        <taxon>Basidiomycota</taxon>
        <taxon>Agaricomycotina</taxon>
        <taxon>Agaricomycetes</taxon>
        <taxon>Agaricomycetidae</taxon>
        <taxon>Agaricales</taxon>
        <taxon>Agaricineae</taxon>
        <taxon>Psathyrellaceae</taxon>
        <taxon>Coprinellus</taxon>
    </lineage>
</organism>
<gene>
    <name evidence="3" type="ORF">FA13DRAFT_1131854</name>
</gene>
<sequence length="394" mass="42265">MDAIEALPTTCLIPSNPDIAGIGVRLAIYVQNLLSFIPALWAFWDFEVSDYELESVETQSTTNLILAFALLVSCFVKASSSSSVNDFTGGGIEAGVSAGEESSGLTNYHASIVLSMSWTNNTNAFIYFLLYVHYKGKAGPGRSAVEPRWAAWVEHVRGLAKAFWRPFSALSADPRPERAPLDDKVEEKAPQGERIRKRNAAKMLFRRFTLVLGSLHLTVMAALGLWLWSDPSTFGSPASSCVLESANLAVLGVSVPFASGPLRIFSLVIYGLFLIPGVNLLLPMAAFLSLFLWHHSRRRKLESLIPTVSPPHASASRHPLSPAESHAASSGPTPAASTPPSSPSSSASLSSSSPTSYLSSTSSSPSTETGDSKHREKPSGASARCLRCCFCVCR</sequence>
<feature type="transmembrane region" description="Helical" evidence="2">
    <location>
        <begin position="264"/>
        <end position="293"/>
    </location>
</feature>
<evidence type="ECO:0000313" key="4">
    <source>
        <dbReference type="Proteomes" id="UP000298030"/>
    </source>
</evidence>
<feature type="transmembrane region" description="Helical" evidence="2">
    <location>
        <begin position="26"/>
        <end position="44"/>
    </location>
</feature>
<dbReference type="OrthoDB" id="3351993at2759"/>
<accession>A0A4Y7SW10</accession>
<feature type="region of interest" description="Disordered" evidence="1">
    <location>
        <begin position="308"/>
        <end position="380"/>
    </location>
</feature>
<protein>
    <submittedName>
        <fullName evidence="3">Uncharacterized protein</fullName>
    </submittedName>
</protein>
<evidence type="ECO:0000256" key="2">
    <source>
        <dbReference type="SAM" id="Phobius"/>
    </source>
</evidence>
<comment type="caution">
    <text evidence="3">The sequence shown here is derived from an EMBL/GenBank/DDBJ whole genome shotgun (WGS) entry which is preliminary data.</text>
</comment>
<evidence type="ECO:0000313" key="3">
    <source>
        <dbReference type="EMBL" id="TEB25818.1"/>
    </source>
</evidence>
<keyword evidence="2" id="KW-0472">Membrane</keyword>
<keyword evidence="2" id="KW-1133">Transmembrane helix</keyword>
<keyword evidence="4" id="KW-1185">Reference proteome</keyword>
<dbReference type="AlphaFoldDB" id="A0A4Y7SW10"/>
<dbReference type="EMBL" id="QPFP01000053">
    <property type="protein sequence ID" value="TEB25818.1"/>
    <property type="molecule type" value="Genomic_DNA"/>
</dbReference>
<evidence type="ECO:0000256" key="1">
    <source>
        <dbReference type="SAM" id="MobiDB-lite"/>
    </source>
</evidence>
<dbReference type="Proteomes" id="UP000298030">
    <property type="component" value="Unassembled WGS sequence"/>
</dbReference>
<feature type="transmembrane region" description="Helical" evidence="2">
    <location>
        <begin position="204"/>
        <end position="228"/>
    </location>
</feature>
<feature type="compositionally biased region" description="Low complexity" evidence="1">
    <location>
        <begin position="325"/>
        <end position="367"/>
    </location>
</feature>
<proteinExistence type="predicted"/>